<feature type="domain" description="Glucosamine/galactosamine-6-phosphate isomerase" evidence="1">
    <location>
        <begin position="17"/>
        <end position="91"/>
    </location>
</feature>
<dbReference type="InterPro" id="IPR037171">
    <property type="entry name" value="NagB/RpiA_transferase-like"/>
</dbReference>
<evidence type="ECO:0000313" key="3">
    <source>
        <dbReference type="Proteomes" id="UP001157910"/>
    </source>
</evidence>
<dbReference type="Proteomes" id="UP001157910">
    <property type="component" value="Unassembled WGS sequence"/>
</dbReference>
<proteinExistence type="predicted"/>
<organism evidence="2 3">
    <name type="scientific">Novosphingobium panipatense</name>
    <dbReference type="NCBI Taxonomy" id="428991"/>
    <lineage>
        <taxon>Bacteria</taxon>
        <taxon>Pseudomonadati</taxon>
        <taxon>Pseudomonadota</taxon>
        <taxon>Alphaproteobacteria</taxon>
        <taxon>Sphingomonadales</taxon>
        <taxon>Sphingomonadaceae</taxon>
        <taxon>Novosphingobium</taxon>
    </lineage>
</organism>
<keyword evidence="3" id="KW-1185">Reference proteome</keyword>
<evidence type="ECO:0000259" key="1">
    <source>
        <dbReference type="Pfam" id="PF01182"/>
    </source>
</evidence>
<dbReference type="PANTHER" id="PTHR11054:SF0">
    <property type="entry name" value="6-PHOSPHOGLUCONOLACTONASE"/>
    <property type="match status" value="1"/>
</dbReference>
<accession>A0ABY1QDY7</accession>
<reference evidence="2 3" key="1">
    <citation type="submission" date="2017-05" db="EMBL/GenBank/DDBJ databases">
        <authorList>
            <person name="Varghese N."/>
            <person name="Submissions S."/>
        </authorList>
    </citation>
    <scope>NUCLEOTIDE SEQUENCE [LARGE SCALE GENOMIC DNA]</scope>
    <source>
        <strain evidence="2 3">SM16</strain>
    </source>
</reference>
<dbReference type="Pfam" id="PF01182">
    <property type="entry name" value="Glucosamine_iso"/>
    <property type="match status" value="2"/>
</dbReference>
<dbReference type="InterPro" id="IPR006148">
    <property type="entry name" value="Glc/Gal-6P_isomerase"/>
</dbReference>
<dbReference type="InterPro" id="IPR039104">
    <property type="entry name" value="6PGL"/>
</dbReference>
<dbReference type="Gene3D" id="3.40.50.1360">
    <property type="match status" value="2"/>
</dbReference>
<dbReference type="PANTHER" id="PTHR11054">
    <property type="entry name" value="6-PHOSPHOGLUCONOLACTONASE"/>
    <property type="match status" value="1"/>
</dbReference>
<evidence type="ECO:0000313" key="2">
    <source>
        <dbReference type="EMBL" id="SMP66426.1"/>
    </source>
</evidence>
<dbReference type="EMBL" id="FXUI01000004">
    <property type="protein sequence ID" value="SMP66426.1"/>
    <property type="molecule type" value="Genomic_DNA"/>
</dbReference>
<comment type="caution">
    <text evidence="2">The sequence shown here is derived from an EMBL/GenBank/DDBJ whole genome shotgun (WGS) entry which is preliminary data.</text>
</comment>
<sequence>MSPMSTIKIIEGADDSAIAAWLTERLERALSHASTIAVTVPGGSTPFPIFDILAGGALPWGRIAVWPGDDRIVAEDHPASNVGKIRARLEPAGATVVPLEEGARPPHFALAWLGMGADGHIASLFPNTDPQPDDAQPVRRLRPDPLPPEAPFDRLSLTMPALLDSDEIVFVIRGADKRAVLDGAIAGAHDLPIARFLAASRAPVTCFC</sequence>
<dbReference type="SUPFAM" id="SSF100950">
    <property type="entry name" value="NagB/RpiA/CoA transferase-like"/>
    <property type="match status" value="1"/>
</dbReference>
<protein>
    <submittedName>
        <fullName evidence="2">6-phosphogluconolactonase</fullName>
    </submittedName>
</protein>
<feature type="domain" description="Glucosamine/galactosamine-6-phosphate isomerase" evidence="1">
    <location>
        <begin position="103"/>
        <end position="197"/>
    </location>
</feature>
<gene>
    <name evidence="2" type="ORF">SAMN06296065_10437</name>
</gene>
<name>A0ABY1QDY7_9SPHN</name>